<dbReference type="EMBL" id="QXTE01014811">
    <property type="protein sequence ID" value="TFJ95088.1"/>
    <property type="molecule type" value="Genomic_DNA"/>
</dbReference>
<reference evidence="2 3" key="1">
    <citation type="submission" date="2019-04" db="EMBL/GenBank/DDBJ databases">
        <title>Draft genome of the big-headed turtle Platysternon megacephalum.</title>
        <authorList>
            <person name="Gong S."/>
        </authorList>
    </citation>
    <scope>NUCLEOTIDE SEQUENCE [LARGE SCALE GENOMIC DNA]</scope>
    <source>
        <strain evidence="2">DO16091913</strain>
        <tissue evidence="2">Muscle</tissue>
    </source>
</reference>
<feature type="region of interest" description="Disordered" evidence="1">
    <location>
        <begin position="91"/>
        <end position="137"/>
    </location>
</feature>
<accession>A0A4D9DDC0</accession>
<name>A0A4D9DDC0_9SAUR</name>
<proteinExistence type="predicted"/>
<feature type="compositionally biased region" description="Low complexity" evidence="1">
    <location>
        <begin position="102"/>
        <end position="111"/>
    </location>
</feature>
<comment type="caution">
    <text evidence="2">The sequence shown here is derived from an EMBL/GenBank/DDBJ whole genome shotgun (WGS) entry which is preliminary data.</text>
</comment>
<evidence type="ECO:0000313" key="2">
    <source>
        <dbReference type="EMBL" id="TFJ95088.1"/>
    </source>
</evidence>
<evidence type="ECO:0000256" key="1">
    <source>
        <dbReference type="SAM" id="MobiDB-lite"/>
    </source>
</evidence>
<organism evidence="2 3">
    <name type="scientific">Platysternon megacephalum</name>
    <name type="common">big-headed turtle</name>
    <dbReference type="NCBI Taxonomy" id="55544"/>
    <lineage>
        <taxon>Eukaryota</taxon>
        <taxon>Metazoa</taxon>
        <taxon>Chordata</taxon>
        <taxon>Craniata</taxon>
        <taxon>Vertebrata</taxon>
        <taxon>Euteleostomi</taxon>
        <taxon>Archelosauria</taxon>
        <taxon>Testudinata</taxon>
        <taxon>Testudines</taxon>
        <taxon>Cryptodira</taxon>
        <taxon>Durocryptodira</taxon>
        <taxon>Testudinoidea</taxon>
        <taxon>Platysternidae</taxon>
        <taxon>Platysternon</taxon>
    </lineage>
</organism>
<sequence>MCWSSSLMSATGHGGTGGQKANKGESYTTSPQRLPFQSMVQPGIPTGTDPQGPTPSQPSSMLLSWLGGRGGSEILPHALSSQTVRFLHSSPTLTNRGWKSDLQSPLQPQPQRVENTSAPKSLREKSMCPRSLPLPQG</sequence>
<keyword evidence="3" id="KW-1185">Reference proteome</keyword>
<protein>
    <submittedName>
        <fullName evidence="2">Gluconolactonase</fullName>
    </submittedName>
</protein>
<gene>
    <name evidence="2" type="ORF">DR999_PMT23506</name>
</gene>
<dbReference type="Proteomes" id="UP000297703">
    <property type="component" value="Unassembled WGS sequence"/>
</dbReference>
<dbReference type="AlphaFoldDB" id="A0A4D9DDC0"/>
<feature type="region of interest" description="Disordered" evidence="1">
    <location>
        <begin position="1"/>
        <end position="61"/>
    </location>
</feature>
<evidence type="ECO:0000313" key="3">
    <source>
        <dbReference type="Proteomes" id="UP000297703"/>
    </source>
</evidence>
<reference evidence="2 3" key="2">
    <citation type="submission" date="2019-04" db="EMBL/GenBank/DDBJ databases">
        <title>The genome sequence of big-headed turtle.</title>
        <authorList>
            <person name="Gong S."/>
        </authorList>
    </citation>
    <scope>NUCLEOTIDE SEQUENCE [LARGE SCALE GENOMIC DNA]</scope>
    <source>
        <strain evidence="2">DO16091913</strain>
        <tissue evidence="2">Muscle</tissue>
    </source>
</reference>